<protein>
    <recommendedName>
        <fullName evidence="1">N-acetyltransferase domain-containing protein</fullName>
    </recommendedName>
</protein>
<sequence length="263" mass="29620">MASQPSAPSNPKPAHKISPLLPSEAHLYQSIRHETFKPTINKLLYSSPPSTTTLQKVISDTVLEITDATKGWLYMSCRDSSTSAMIAGARWRYVGPSSILTQESASPTLDRFSLPFTVPTHAIPSPRPWPEVEAGLTIPSPYPESNPEVFTALLKLFNDNRREILANRPHYVLYTLVTHPEHHRKGAGGLLVDWGCREADKRNVECYLEASPMGEPLYKRFGFERVKVVELDLGAYEEGGEVFEFILMRRPAKWERERDGKEA</sequence>
<evidence type="ECO:0000313" key="2">
    <source>
        <dbReference type="EMBL" id="KAF2012269.1"/>
    </source>
</evidence>
<dbReference type="InterPro" id="IPR016181">
    <property type="entry name" value="Acyl_CoA_acyltransferase"/>
</dbReference>
<dbReference type="SUPFAM" id="SSF55729">
    <property type="entry name" value="Acyl-CoA N-acyltransferases (Nat)"/>
    <property type="match status" value="1"/>
</dbReference>
<proteinExistence type="predicted"/>
<dbReference type="PANTHER" id="PTHR42791">
    <property type="entry name" value="GNAT FAMILY ACETYLTRANSFERASE"/>
    <property type="match status" value="1"/>
</dbReference>
<dbReference type="Proteomes" id="UP000799778">
    <property type="component" value="Unassembled WGS sequence"/>
</dbReference>
<dbReference type="GeneID" id="54280012"/>
<dbReference type="PANTHER" id="PTHR42791:SF14">
    <property type="entry name" value="N-ACETYLTRANSFERASE DOMAIN-CONTAINING PROTEIN"/>
    <property type="match status" value="1"/>
</dbReference>
<organism evidence="2 3">
    <name type="scientific">Aaosphaeria arxii CBS 175.79</name>
    <dbReference type="NCBI Taxonomy" id="1450172"/>
    <lineage>
        <taxon>Eukaryota</taxon>
        <taxon>Fungi</taxon>
        <taxon>Dikarya</taxon>
        <taxon>Ascomycota</taxon>
        <taxon>Pezizomycotina</taxon>
        <taxon>Dothideomycetes</taxon>
        <taxon>Pleosporomycetidae</taxon>
        <taxon>Pleosporales</taxon>
        <taxon>Pleosporales incertae sedis</taxon>
        <taxon>Aaosphaeria</taxon>
    </lineage>
</organism>
<evidence type="ECO:0000259" key="1">
    <source>
        <dbReference type="PROSITE" id="PS51186"/>
    </source>
</evidence>
<feature type="domain" description="N-acetyltransferase" evidence="1">
    <location>
        <begin position="167"/>
        <end position="253"/>
    </location>
</feature>
<dbReference type="OrthoDB" id="2115692at2759"/>
<evidence type="ECO:0000313" key="3">
    <source>
        <dbReference type="Proteomes" id="UP000799778"/>
    </source>
</evidence>
<reference evidence="2" key="1">
    <citation type="journal article" date="2020" name="Stud. Mycol.">
        <title>101 Dothideomycetes genomes: a test case for predicting lifestyles and emergence of pathogens.</title>
        <authorList>
            <person name="Haridas S."/>
            <person name="Albert R."/>
            <person name="Binder M."/>
            <person name="Bloem J."/>
            <person name="Labutti K."/>
            <person name="Salamov A."/>
            <person name="Andreopoulos B."/>
            <person name="Baker S."/>
            <person name="Barry K."/>
            <person name="Bills G."/>
            <person name="Bluhm B."/>
            <person name="Cannon C."/>
            <person name="Castanera R."/>
            <person name="Culley D."/>
            <person name="Daum C."/>
            <person name="Ezra D."/>
            <person name="Gonzalez J."/>
            <person name="Henrissat B."/>
            <person name="Kuo A."/>
            <person name="Liang C."/>
            <person name="Lipzen A."/>
            <person name="Lutzoni F."/>
            <person name="Magnuson J."/>
            <person name="Mondo S."/>
            <person name="Nolan M."/>
            <person name="Ohm R."/>
            <person name="Pangilinan J."/>
            <person name="Park H.-J."/>
            <person name="Ramirez L."/>
            <person name="Alfaro M."/>
            <person name="Sun H."/>
            <person name="Tritt A."/>
            <person name="Yoshinaga Y."/>
            <person name="Zwiers L.-H."/>
            <person name="Turgeon B."/>
            <person name="Goodwin S."/>
            <person name="Spatafora J."/>
            <person name="Crous P."/>
            <person name="Grigoriev I."/>
        </authorList>
    </citation>
    <scope>NUCLEOTIDE SEQUENCE</scope>
    <source>
        <strain evidence="2">CBS 175.79</strain>
    </source>
</reference>
<keyword evidence="3" id="KW-1185">Reference proteome</keyword>
<dbReference type="EMBL" id="ML978073">
    <property type="protein sequence ID" value="KAF2012269.1"/>
    <property type="molecule type" value="Genomic_DNA"/>
</dbReference>
<dbReference type="InterPro" id="IPR000182">
    <property type="entry name" value="GNAT_dom"/>
</dbReference>
<gene>
    <name evidence="2" type="ORF">BU24DRAFT_273462</name>
</gene>
<dbReference type="PROSITE" id="PS51186">
    <property type="entry name" value="GNAT"/>
    <property type="match status" value="1"/>
</dbReference>
<dbReference type="AlphaFoldDB" id="A0A6A5XHB4"/>
<dbReference type="Gene3D" id="3.40.630.30">
    <property type="match status" value="1"/>
</dbReference>
<dbReference type="GO" id="GO:0016747">
    <property type="term" value="F:acyltransferase activity, transferring groups other than amino-acyl groups"/>
    <property type="evidence" value="ECO:0007669"/>
    <property type="project" value="InterPro"/>
</dbReference>
<dbReference type="RefSeq" id="XP_033380608.1">
    <property type="nucleotide sequence ID" value="XM_033522615.1"/>
</dbReference>
<name>A0A6A5XHB4_9PLEO</name>
<accession>A0A6A5XHB4</accession>
<dbReference type="InterPro" id="IPR052523">
    <property type="entry name" value="Trichothecene_AcTrans"/>
</dbReference>
<dbReference type="Pfam" id="PF13508">
    <property type="entry name" value="Acetyltransf_7"/>
    <property type="match status" value="1"/>
</dbReference>
<dbReference type="CDD" id="cd04301">
    <property type="entry name" value="NAT_SF"/>
    <property type="match status" value="1"/>
</dbReference>